<evidence type="ECO:0000313" key="3">
    <source>
        <dbReference type="Proteomes" id="UP000001449"/>
    </source>
</evidence>
<dbReference type="AlphaFoldDB" id="B8BSJ0"/>
<dbReference type="PaxDb" id="35128-Thaps2000"/>
<sequence length="223" mass="25339">MSMASSRGSQHQKKGSSFTMAVKKKVKIIDRPLNSYNLYFILERAHFLQSKGAKSWKEEDRRLSLNFHEYCDLELPPFPMRYQSLLLKDDWFMHGKNRHKTRKHTKSDGGINFRDLARAVSASWKNVDPEVLNFVRVVAAMVLQRRDDLRDGAGTKGTKKYVVSTPEVKPKVVETVARGTPFPPNTRFSATTIYRDAGNVSSSGGEISSEDAKAPDDEVIKMW</sequence>
<evidence type="ECO:0000256" key="1">
    <source>
        <dbReference type="SAM" id="MobiDB-lite"/>
    </source>
</evidence>
<feature type="region of interest" description="Disordered" evidence="1">
    <location>
        <begin position="199"/>
        <end position="223"/>
    </location>
</feature>
<dbReference type="KEGG" id="tps:THAPSDRAFT_2000"/>
<evidence type="ECO:0008006" key="4">
    <source>
        <dbReference type="Google" id="ProtNLM"/>
    </source>
</evidence>
<proteinExistence type="predicted"/>
<dbReference type="EMBL" id="CM000638">
    <property type="protein sequence ID" value="EED96730.1"/>
    <property type="molecule type" value="Genomic_DNA"/>
</dbReference>
<keyword evidence="3" id="KW-1185">Reference proteome</keyword>
<gene>
    <name evidence="2" type="ORF">THAPSDRAFT_2000</name>
</gene>
<dbReference type="Gene3D" id="1.10.30.10">
    <property type="entry name" value="High mobility group box domain"/>
    <property type="match status" value="1"/>
</dbReference>
<dbReference type="Proteomes" id="UP000001449">
    <property type="component" value="Chromosome 1"/>
</dbReference>
<dbReference type="InParanoid" id="B8BSJ0"/>
<reference evidence="2 3" key="1">
    <citation type="journal article" date="2004" name="Science">
        <title>The genome of the diatom Thalassiosira pseudonana: ecology, evolution, and metabolism.</title>
        <authorList>
            <person name="Armbrust E.V."/>
            <person name="Berges J.A."/>
            <person name="Bowler C."/>
            <person name="Green B.R."/>
            <person name="Martinez D."/>
            <person name="Putnam N.H."/>
            <person name="Zhou S."/>
            <person name="Allen A.E."/>
            <person name="Apt K.E."/>
            <person name="Bechner M."/>
            <person name="Brzezinski M.A."/>
            <person name="Chaal B.K."/>
            <person name="Chiovitti A."/>
            <person name="Davis A.K."/>
            <person name="Demarest M.S."/>
            <person name="Detter J.C."/>
            <person name="Glavina T."/>
            <person name="Goodstein D."/>
            <person name="Hadi M.Z."/>
            <person name="Hellsten U."/>
            <person name="Hildebrand M."/>
            <person name="Jenkins B.D."/>
            <person name="Jurka J."/>
            <person name="Kapitonov V.V."/>
            <person name="Kroger N."/>
            <person name="Lau W.W."/>
            <person name="Lane T.W."/>
            <person name="Larimer F.W."/>
            <person name="Lippmeier J.C."/>
            <person name="Lucas S."/>
            <person name="Medina M."/>
            <person name="Montsant A."/>
            <person name="Obornik M."/>
            <person name="Parker M.S."/>
            <person name="Palenik B."/>
            <person name="Pazour G.J."/>
            <person name="Richardson P.M."/>
            <person name="Rynearson T.A."/>
            <person name="Saito M.A."/>
            <person name="Schwartz D.C."/>
            <person name="Thamatrakoln K."/>
            <person name="Valentin K."/>
            <person name="Vardi A."/>
            <person name="Wilkerson F.P."/>
            <person name="Rokhsar D.S."/>
        </authorList>
    </citation>
    <scope>NUCLEOTIDE SEQUENCE [LARGE SCALE GENOMIC DNA]</scope>
    <source>
        <strain evidence="2 3">CCMP1335</strain>
    </source>
</reference>
<feature type="compositionally biased region" description="Basic and acidic residues" evidence="1">
    <location>
        <begin position="210"/>
        <end position="223"/>
    </location>
</feature>
<organism evidence="2 3">
    <name type="scientific">Thalassiosira pseudonana</name>
    <name type="common">Marine diatom</name>
    <name type="synonym">Cyclotella nana</name>
    <dbReference type="NCBI Taxonomy" id="35128"/>
    <lineage>
        <taxon>Eukaryota</taxon>
        <taxon>Sar</taxon>
        <taxon>Stramenopiles</taxon>
        <taxon>Ochrophyta</taxon>
        <taxon>Bacillariophyta</taxon>
        <taxon>Coscinodiscophyceae</taxon>
        <taxon>Thalassiosirophycidae</taxon>
        <taxon>Thalassiosirales</taxon>
        <taxon>Thalassiosiraceae</taxon>
        <taxon>Thalassiosira</taxon>
    </lineage>
</organism>
<name>B8BSJ0_THAPS</name>
<dbReference type="GeneID" id="7445255"/>
<dbReference type="HOGENOM" id="CLU_095898_0_0_1"/>
<accession>B8BSJ0</accession>
<evidence type="ECO:0000313" key="2">
    <source>
        <dbReference type="EMBL" id="EED96730.1"/>
    </source>
</evidence>
<protein>
    <recommendedName>
        <fullName evidence="4">HMG box domain-containing protein</fullName>
    </recommendedName>
</protein>
<dbReference type="RefSeq" id="XP_002287089.1">
    <property type="nucleotide sequence ID" value="XM_002287053.1"/>
</dbReference>
<dbReference type="InterPro" id="IPR036910">
    <property type="entry name" value="HMG_box_dom_sf"/>
</dbReference>
<reference evidence="2 3" key="2">
    <citation type="journal article" date="2008" name="Nature">
        <title>The Phaeodactylum genome reveals the evolutionary history of diatom genomes.</title>
        <authorList>
            <person name="Bowler C."/>
            <person name="Allen A.E."/>
            <person name="Badger J.H."/>
            <person name="Grimwood J."/>
            <person name="Jabbari K."/>
            <person name="Kuo A."/>
            <person name="Maheswari U."/>
            <person name="Martens C."/>
            <person name="Maumus F."/>
            <person name="Otillar R.P."/>
            <person name="Rayko E."/>
            <person name="Salamov A."/>
            <person name="Vandepoele K."/>
            <person name="Beszteri B."/>
            <person name="Gruber A."/>
            <person name="Heijde M."/>
            <person name="Katinka M."/>
            <person name="Mock T."/>
            <person name="Valentin K."/>
            <person name="Verret F."/>
            <person name="Berges J.A."/>
            <person name="Brownlee C."/>
            <person name="Cadoret J.P."/>
            <person name="Chiovitti A."/>
            <person name="Choi C.J."/>
            <person name="Coesel S."/>
            <person name="De Martino A."/>
            <person name="Detter J.C."/>
            <person name="Durkin C."/>
            <person name="Falciatore A."/>
            <person name="Fournet J."/>
            <person name="Haruta M."/>
            <person name="Huysman M.J."/>
            <person name="Jenkins B.D."/>
            <person name="Jiroutova K."/>
            <person name="Jorgensen R.E."/>
            <person name="Joubert Y."/>
            <person name="Kaplan A."/>
            <person name="Kroger N."/>
            <person name="Kroth P.G."/>
            <person name="La Roche J."/>
            <person name="Lindquist E."/>
            <person name="Lommer M."/>
            <person name="Martin-Jezequel V."/>
            <person name="Lopez P.J."/>
            <person name="Lucas S."/>
            <person name="Mangogna M."/>
            <person name="McGinnis K."/>
            <person name="Medlin L.K."/>
            <person name="Montsant A."/>
            <person name="Oudot-Le Secq M.P."/>
            <person name="Napoli C."/>
            <person name="Obornik M."/>
            <person name="Parker M.S."/>
            <person name="Petit J.L."/>
            <person name="Porcel B.M."/>
            <person name="Poulsen N."/>
            <person name="Robison M."/>
            <person name="Rychlewski L."/>
            <person name="Rynearson T.A."/>
            <person name="Schmutz J."/>
            <person name="Shapiro H."/>
            <person name="Siaut M."/>
            <person name="Stanley M."/>
            <person name="Sussman M.R."/>
            <person name="Taylor A.R."/>
            <person name="Vardi A."/>
            <person name="von Dassow P."/>
            <person name="Vyverman W."/>
            <person name="Willis A."/>
            <person name="Wyrwicz L.S."/>
            <person name="Rokhsar D.S."/>
            <person name="Weissenbach J."/>
            <person name="Armbrust E.V."/>
            <person name="Green B.R."/>
            <person name="Van de Peer Y."/>
            <person name="Grigoriev I.V."/>
        </authorList>
    </citation>
    <scope>NUCLEOTIDE SEQUENCE [LARGE SCALE GENOMIC DNA]</scope>
    <source>
        <strain evidence="2 3">CCMP1335</strain>
    </source>
</reference>